<proteinExistence type="predicted"/>
<organism evidence="3">
    <name type="scientific">Melampsora larici-populina (strain 98AG31 / pathotype 3-4-7)</name>
    <name type="common">Poplar leaf rust fungus</name>
    <dbReference type="NCBI Taxonomy" id="747676"/>
    <lineage>
        <taxon>Eukaryota</taxon>
        <taxon>Fungi</taxon>
        <taxon>Dikarya</taxon>
        <taxon>Basidiomycota</taxon>
        <taxon>Pucciniomycotina</taxon>
        <taxon>Pucciniomycetes</taxon>
        <taxon>Pucciniales</taxon>
        <taxon>Melampsoraceae</taxon>
        <taxon>Melampsora</taxon>
    </lineage>
</organism>
<dbReference type="AlphaFoldDB" id="F4RPD9"/>
<evidence type="ECO:0000313" key="2">
    <source>
        <dbReference type="EMBL" id="EGG05866.1"/>
    </source>
</evidence>
<dbReference type="InParanoid" id="F4RPD9"/>
<dbReference type="GeneID" id="18925871"/>
<dbReference type="EMBL" id="GL883111">
    <property type="protein sequence ID" value="EGG05866.1"/>
    <property type="molecule type" value="Genomic_DNA"/>
</dbReference>
<evidence type="ECO:0000313" key="3">
    <source>
        <dbReference type="Proteomes" id="UP000001072"/>
    </source>
</evidence>
<protein>
    <submittedName>
        <fullName evidence="2">Uncharacterized protein</fullName>
    </submittedName>
</protein>
<dbReference type="RefSeq" id="XP_007410922.1">
    <property type="nucleotide sequence ID" value="XM_007410860.1"/>
</dbReference>
<accession>F4RPD9</accession>
<feature type="region of interest" description="Disordered" evidence="1">
    <location>
        <begin position="151"/>
        <end position="223"/>
    </location>
</feature>
<reference evidence="3" key="1">
    <citation type="journal article" date="2011" name="Proc. Natl. Acad. Sci. U.S.A.">
        <title>Obligate biotrophy features unraveled by the genomic analysis of rust fungi.</title>
        <authorList>
            <person name="Duplessis S."/>
            <person name="Cuomo C.A."/>
            <person name="Lin Y.-C."/>
            <person name="Aerts A."/>
            <person name="Tisserant E."/>
            <person name="Veneault-Fourrey C."/>
            <person name="Joly D.L."/>
            <person name="Hacquard S."/>
            <person name="Amselem J."/>
            <person name="Cantarel B.L."/>
            <person name="Chiu R."/>
            <person name="Coutinho P.M."/>
            <person name="Feau N."/>
            <person name="Field M."/>
            <person name="Frey P."/>
            <person name="Gelhaye E."/>
            <person name="Goldberg J."/>
            <person name="Grabherr M.G."/>
            <person name="Kodira C.D."/>
            <person name="Kohler A."/>
            <person name="Kuees U."/>
            <person name="Lindquist E.A."/>
            <person name="Lucas S.M."/>
            <person name="Mago R."/>
            <person name="Mauceli E."/>
            <person name="Morin E."/>
            <person name="Murat C."/>
            <person name="Pangilinan J.L."/>
            <person name="Park R."/>
            <person name="Pearson M."/>
            <person name="Quesneville H."/>
            <person name="Rouhier N."/>
            <person name="Sakthikumar S."/>
            <person name="Salamov A.A."/>
            <person name="Schmutz J."/>
            <person name="Selles B."/>
            <person name="Shapiro H."/>
            <person name="Tanguay P."/>
            <person name="Tuskan G.A."/>
            <person name="Henrissat B."/>
            <person name="Van de Peer Y."/>
            <person name="Rouze P."/>
            <person name="Ellis J.G."/>
            <person name="Dodds P.N."/>
            <person name="Schein J.E."/>
            <person name="Zhong S."/>
            <person name="Hamelin R.C."/>
            <person name="Grigoriev I.V."/>
            <person name="Szabo L.J."/>
            <person name="Martin F."/>
        </authorList>
    </citation>
    <scope>NUCLEOTIDE SEQUENCE [LARGE SCALE GENOMIC DNA]</scope>
    <source>
        <strain evidence="3">98AG31 / pathotype 3-4-7</strain>
    </source>
</reference>
<feature type="region of interest" description="Disordered" evidence="1">
    <location>
        <begin position="239"/>
        <end position="316"/>
    </location>
</feature>
<evidence type="ECO:0000256" key="1">
    <source>
        <dbReference type="SAM" id="MobiDB-lite"/>
    </source>
</evidence>
<feature type="region of interest" description="Disordered" evidence="1">
    <location>
        <begin position="26"/>
        <end position="105"/>
    </location>
</feature>
<sequence>MRNQSLLTPTSLPRSGVKDEELLVYWEDSSHHRSRTSNLTPLKPKPKRDSTAAGIPSPSKTVIDVHSSPSNGLPQAPLALSTASESRRSLRQHKRLRDRQSLSDGKAVVIASESASNSASSTPRPNPEIDVLLNRLAERVDKTKAKACGQSLLAPKRLTKSPSRTPTKTTPILPRVLASTTNTNNPHLHKRTPDNRSPKLLLGTTVSKPGLKPNAHTLQTSNRAPLKVTSLALQSKAAPSLPKLPLNSISNPPSDRSVPLTRTSRPTVSTTNGPARKPPNTNSVNPANGPRLASVAKAPPPSTKNPTAISRVPAKVPPPVPKVTTAAGPKILPRVQPLANPVKTNFNKTNVTTMKPFTTKTPVIAPTITKTTKITPITRKTTTTTSITSPSINSTTKSVQHHHDESISLLSGLCAGDLDWDLDD</sequence>
<dbReference type="OrthoDB" id="10398297at2759"/>
<dbReference type="VEuPathDB" id="FungiDB:MELLADRAFT_116726"/>
<feature type="compositionally biased region" description="Low complexity" evidence="1">
    <location>
        <begin position="160"/>
        <end position="171"/>
    </location>
</feature>
<feature type="compositionally biased region" description="Polar residues" evidence="1">
    <location>
        <begin position="247"/>
        <end position="286"/>
    </location>
</feature>
<dbReference type="HOGENOM" id="CLU_801880_0_0_1"/>
<dbReference type="KEGG" id="mlr:MELLADRAFT_116726"/>
<keyword evidence="3" id="KW-1185">Reference proteome</keyword>
<gene>
    <name evidence="2" type="ORF">MELLADRAFT_116726</name>
</gene>
<dbReference type="Proteomes" id="UP000001072">
    <property type="component" value="Unassembled WGS sequence"/>
</dbReference>
<name>F4RPD9_MELLP</name>